<sequence>MNGPGAKEVLRSSTWQSKNEQSLSTASWNLERHDPLTSAFPASAFRVGGRLQWDVMGSRGMGLLLQDDV</sequence>
<organism evidence="2 3">
    <name type="scientific">Petrolisthes manimaculis</name>
    <dbReference type="NCBI Taxonomy" id="1843537"/>
    <lineage>
        <taxon>Eukaryota</taxon>
        <taxon>Metazoa</taxon>
        <taxon>Ecdysozoa</taxon>
        <taxon>Arthropoda</taxon>
        <taxon>Crustacea</taxon>
        <taxon>Multicrustacea</taxon>
        <taxon>Malacostraca</taxon>
        <taxon>Eumalacostraca</taxon>
        <taxon>Eucarida</taxon>
        <taxon>Decapoda</taxon>
        <taxon>Pleocyemata</taxon>
        <taxon>Anomura</taxon>
        <taxon>Galatheoidea</taxon>
        <taxon>Porcellanidae</taxon>
        <taxon>Petrolisthes</taxon>
    </lineage>
</organism>
<dbReference type="AlphaFoldDB" id="A0AAE1PNK0"/>
<reference evidence="2" key="1">
    <citation type="submission" date="2023-11" db="EMBL/GenBank/DDBJ databases">
        <title>Genome assemblies of two species of porcelain crab, Petrolisthes cinctipes and Petrolisthes manimaculis (Anomura: Porcellanidae).</title>
        <authorList>
            <person name="Angst P."/>
        </authorList>
    </citation>
    <scope>NUCLEOTIDE SEQUENCE</scope>
    <source>
        <strain evidence="2">PB745_02</strain>
        <tissue evidence="2">Gill</tissue>
    </source>
</reference>
<proteinExistence type="predicted"/>
<name>A0AAE1PNK0_9EUCA</name>
<keyword evidence="3" id="KW-1185">Reference proteome</keyword>
<dbReference type="Proteomes" id="UP001292094">
    <property type="component" value="Unassembled WGS sequence"/>
</dbReference>
<gene>
    <name evidence="2" type="ORF">Pmani_016775</name>
</gene>
<evidence type="ECO:0000313" key="2">
    <source>
        <dbReference type="EMBL" id="KAK4311761.1"/>
    </source>
</evidence>
<evidence type="ECO:0000313" key="3">
    <source>
        <dbReference type="Proteomes" id="UP001292094"/>
    </source>
</evidence>
<comment type="caution">
    <text evidence="2">The sequence shown here is derived from an EMBL/GenBank/DDBJ whole genome shotgun (WGS) entry which is preliminary data.</text>
</comment>
<protein>
    <submittedName>
        <fullName evidence="2">Uncharacterized protein</fullName>
    </submittedName>
</protein>
<evidence type="ECO:0000256" key="1">
    <source>
        <dbReference type="SAM" id="MobiDB-lite"/>
    </source>
</evidence>
<feature type="compositionally biased region" description="Polar residues" evidence="1">
    <location>
        <begin position="11"/>
        <end position="26"/>
    </location>
</feature>
<dbReference type="EMBL" id="JAWZYT010001484">
    <property type="protein sequence ID" value="KAK4311761.1"/>
    <property type="molecule type" value="Genomic_DNA"/>
</dbReference>
<accession>A0AAE1PNK0</accession>
<feature type="region of interest" description="Disordered" evidence="1">
    <location>
        <begin position="1"/>
        <end position="26"/>
    </location>
</feature>